<gene>
    <name evidence="2" type="ORF">MRATA1EN1_LOCUS23968</name>
</gene>
<sequence length="172" mass="18380">MNVQLPRRAEHLQGECSPVLGAEATTSPPQPRETKIPAVGTGLTLAATCRGPEGHVRPHVPSAGQAEHPGAVVRGSSLSSAEGTQHGNNPHNALQPTDRVRRLFAQSFEIDSSNTPKKKKICAKLSDVTKRSVYMENRKLPRGPGSQDQDGTSEDVIKTLERTVSLSASSPF</sequence>
<accession>A0ABN8ZS21</accession>
<feature type="region of interest" description="Disordered" evidence="1">
    <location>
        <begin position="135"/>
        <end position="156"/>
    </location>
</feature>
<keyword evidence="3" id="KW-1185">Reference proteome</keyword>
<protein>
    <submittedName>
        <fullName evidence="2">Uncharacterized protein</fullName>
    </submittedName>
</protein>
<evidence type="ECO:0000313" key="2">
    <source>
        <dbReference type="EMBL" id="CAI9175006.1"/>
    </source>
</evidence>
<feature type="compositionally biased region" description="Polar residues" evidence="1">
    <location>
        <begin position="76"/>
        <end position="95"/>
    </location>
</feature>
<feature type="region of interest" description="Disordered" evidence="1">
    <location>
        <begin position="1"/>
        <end position="96"/>
    </location>
</feature>
<dbReference type="Proteomes" id="UP001176941">
    <property type="component" value="Chromosome 4"/>
</dbReference>
<evidence type="ECO:0000313" key="3">
    <source>
        <dbReference type="Proteomes" id="UP001176941"/>
    </source>
</evidence>
<organism evidence="2 3">
    <name type="scientific">Rangifer tarandus platyrhynchus</name>
    <name type="common">Svalbard reindeer</name>
    <dbReference type="NCBI Taxonomy" id="3082113"/>
    <lineage>
        <taxon>Eukaryota</taxon>
        <taxon>Metazoa</taxon>
        <taxon>Chordata</taxon>
        <taxon>Craniata</taxon>
        <taxon>Vertebrata</taxon>
        <taxon>Euteleostomi</taxon>
        <taxon>Mammalia</taxon>
        <taxon>Eutheria</taxon>
        <taxon>Laurasiatheria</taxon>
        <taxon>Artiodactyla</taxon>
        <taxon>Ruminantia</taxon>
        <taxon>Pecora</taxon>
        <taxon>Cervidae</taxon>
        <taxon>Odocoileinae</taxon>
        <taxon>Rangifer</taxon>
    </lineage>
</organism>
<proteinExistence type="predicted"/>
<reference evidence="2" key="1">
    <citation type="submission" date="2023-04" db="EMBL/GenBank/DDBJ databases">
        <authorList>
            <consortium name="ELIXIR-Norway"/>
        </authorList>
    </citation>
    <scope>NUCLEOTIDE SEQUENCE [LARGE SCALE GENOMIC DNA]</scope>
</reference>
<name>A0ABN8ZS21_RANTA</name>
<evidence type="ECO:0000256" key="1">
    <source>
        <dbReference type="SAM" id="MobiDB-lite"/>
    </source>
</evidence>
<dbReference type="EMBL" id="OX459940">
    <property type="protein sequence ID" value="CAI9175006.1"/>
    <property type="molecule type" value="Genomic_DNA"/>
</dbReference>